<dbReference type="InterPro" id="IPR006175">
    <property type="entry name" value="YjgF/YER057c/UK114"/>
</dbReference>
<dbReference type="Pfam" id="PF01042">
    <property type="entry name" value="Ribonuc_L-PSP"/>
    <property type="match status" value="1"/>
</dbReference>
<evidence type="ECO:0000313" key="12">
    <source>
        <dbReference type="Proteomes" id="UP001217089"/>
    </source>
</evidence>
<accession>A0ABQ9EU94</accession>
<dbReference type="CDD" id="cd01994">
    <property type="entry name" value="AANH_PF0828-like"/>
    <property type="match status" value="1"/>
</dbReference>
<comment type="pathway">
    <text evidence="1">Protein modification; peptidyl-diphthamide biosynthesis.</text>
</comment>
<dbReference type="EC" id="6.3.1.14" evidence="3"/>
<evidence type="ECO:0000256" key="5">
    <source>
        <dbReference type="ARBA" id="ARBA00029814"/>
    </source>
</evidence>
<evidence type="ECO:0000256" key="3">
    <source>
        <dbReference type="ARBA" id="ARBA00012089"/>
    </source>
</evidence>
<dbReference type="Pfam" id="PF01902">
    <property type="entry name" value="Diphthami_syn_2"/>
    <property type="match status" value="1"/>
</dbReference>
<dbReference type="NCBIfam" id="TIGR00290">
    <property type="entry name" value="MJ0570_dom"/>
    <property type="match status" value="1"/>
</dbReference>
<comment type="similarity">
    <text evidence="2">Belongs to the Diphthine--ammonia ligase family.</text>
</comment>
<dbReference type="SUPFAM" id="SSF55298">
    <property type="entry name" value="YjgF-like"/>
    <property type="match status" value="1"/>
</dbReference>
<keyword evidence="12" id="KW-1185">Reference proteome</keyword>
<dbReference type="EMBL" id="JARBDR010000657">
    <property type="protein sequence ID" value="KAJ8308639.1"/>
    <property type="molecule type" value="Genomic_DNA"/>
</dbReference>
<dbReference type="InterPro" id="IPR002761">
    <property type="entry name" value="Diphthami_syn_dom"/>
</dbReference>
<dbReference type="Gene3D" id="3.30.1330.40">
    <property type="entry name" value="RutC-like"/>
    <property type="match status" value="1"/>
</dbReference>
<name>A0ABQ9EU94_TEGGR</name>
<sequence>MLQCVAEGHDIVALANLKPKDKVPFLLSDELDSYMYQTVGHHAIDLYAEAMGLPLYRHTIQGSSKETGRDYQPTPEDEVEDLYQLLKKIKEEIHIEAVSVGAILSDYQRVRVENVCQRLGLTSLAYLWRRNQTVLLNEMIQSGISAVIIKVAAMDAVQNCGEGWSLNQLVLVHLSVQDMSNFVAINSVYKEYFGLNPPARVCVQSHLPKNVALQIDCYGCQNKDRRVMHVQGLSHWAPANIGPYSQAVKNVTLIMSSLVFYIQDSPVT</sequence>
<comment type="catalytic activity">
    <reaction evidence="9">
        <text>diphthine-[translation elongation factor 2] + NH4(+) + ATP = diphthamide-[translation elongation factor 2] + AMP + diphosphate + H(+)</text>
        <dbReference type="Rhea" id="RHEA:19753"/>
        <dbReference type="Rhea" id="RHEA-COMP:10172"/>
        <dbReference type="Rhea" id="RHEA-COMP:10174"/>
        <dbReference type="ChEBI" id="CHEBI:15378"/>
        <dbReference type="ChEBI" id="CHEBI:16692"/>
        <dbReference type="ChEBI" id="CHEBI:28938"/>
        <dbReference type="ChEBI" id="CHEBI:30616"/>
        <dbReference type="ChEBI" id="CHEBI:33019"/>
        <dbReference type="ChEBI" id="CHEBI:82696"/>
        <dbReference type="ChEBI" id="CHEBI:456215"/>
        <dbReference type="EC" id="6.3.1.14"/>
    </reaction>
</comment>
<comment type="caution">
    <text evidence="11">The sequence shown here is derived from an EMBL/GenBank/DDBJ whole genome shotgun (WGS) entry which is preliminary data.</text>
</comment>
<evidence type="ECO:0000256" key="2">
    <source>
        <dbReference type="ARBA" id="ARBA00008496"/>
    </source>
</evidence>
<organism evidence="11 12">
    <name type="scientific">Tegillarca granosa</name>
    <name type="common">Malaysian cockle</name>
    <name type="synonym">Anadara granosa</name>
    <dbReference type="NCBI Taxonomy" id="220873"/>
    <lineage>
        <taxon>Eukaryota</taxon>
        <taxon>Metazoa</taxon>
        <taxon>Spiralia</taxon>
        <taxon>Lophotrochozoa</taxon>
        <taxon>Mollusca</taxon>
        <taxon>Bivalvia</taxon>
        <taxon>Autobranchia</taxon>
        <taxon>Pteriomorphia</taxon>
        <taxon>Arcoida</taxon>
        <taxon>Arcoidea</taxon>
        <taxon>Arcidae</taxon>
        <taxon>Tegillarca</taxon>
    </lineage>
</organism>
<gene>
    <name evidence="11" type="ORF">KUTeg_013513</name>
</gene>
<feature type="non-terminal residue" evidence="11">
    <location>
        <position position="268"/>
    </location>
</feature>
<proteinExistence type="inferred from homology"/>
<dbReference type="InterPro" id="IPR035959">
    <property type="entry name" value="RutC-like_sf"/>
</dbReference>
<evidence type="ECO:0000313" key="11">
    <source>
        <dbReference type="EMBL" id="KAJ8308639.1"/>
    </source>
</evidence>
<evidence type="ECO:0000256" key="8">
    <source>
        <dbReference type="ARBA" id="ARBA00032849"/>
    </source>
</evidence>
<dbReference type="PANTHER" id="PTHR12196:SF2">
    <property type="entry name" value="DIPHTHINE--AMMONIA LIGASE"/>
    <property type="match status" value="1"/>
</dbReference>
<evidence type="ECO:0000256" key="1">
    <source>
        <dbReference type="ARBA" id="ARBA00005156"/>
    </source>
</evidence>
<evidence type="ECO:0000259" key="10">
    <source>
        <dbReference type="Pfam" id="PF01902"/>
    </source>
</evidence>
<dbReference type="InterPro" id="IPR030662">
    <property type="entry name" value="DPH6/MJ0570"/>
</dbReference>
<dbReference type="InterPro" id="IPR014729">
    <property type="entry name" value="Rossmann-like_a/b/a_fold"/>
</dbReference>
<evidence type="ECO:0000256" key="7">
    <source>
        <dbReference type="ARBA" id="ARBA00031552"/>
    </source>
</evidence>
<evidence type="ECO:0000256" key="9">
    <source>
        <dbReference type="ARBA" id="ARBA00048108"/>
    </source>
</evidence>
<evidence type="ECO:0000256" key="6">
    <source>
        <dbReference type="ARBA" id="ARBA00031202"/>
    </source>
</evidence>
<feature type="domain" description="Diphthamide synthase" evidence="10">
    <location>
        <begin position="26"/>
        <end position="155"/>
    </location>
</feature>
<protein>
    <recommendedName>
        <fullName evidence="4">Diphthine--ammonia ligase</fullName>
        <ecNumber evidence="3">6.3.1.14</ecNumber>
    </recommendedName>
    <alternativeName>
        <fullName evidence="6">ATP-binding domain-containing protein 4</fullName>
    </alternativeName>
    <alternativeName>
        <fullName evidence="5">Diphthamide synthase</fullName>
    </alternativeName>
    <alternativeName>
        <fullName evidence="7">Diphthamide synthetase</fullName>
    </alternativeName>
    <alternativeName>
        <fullName evidence="8">Protein DPH6 homolog</fullName>
    </alternativeName>
</protein>
<dbReference type="SUPFAM" id="SSF52402">
    <property type="entry name" value="Adenine nucleotide alpha hydrolases-like"/>
    <property type="match status" value="1"/>
</dbReference>
<dbReference type="Proteomes" id="UP001217089">
    <property type="component" value="Unassembled WGS sequence"/>
</dbReference>
<dbReference type="Gene3D" id="3.40.50.620">
    <property type="entry name" value="HUPs"/>
    <property type="match status" value="1"/>
</dbReference>
<evidence type="ECO:0000256" key="4">
    <source>
        <dbReference type="ARBA" id="ARBA00018426"/>
    </source>
</evidence>
<dbReference type="PANTHER" id="PTHR12196">
    <property type="entry name" value="DOMAIN OF UNKNOWN FUNCTION 71 DUF71 -CONTAINING PROTEIN"/>
    <property type="match status" value="1"/>
</dbReference>
<reference evidence="11 12" key="1">
    <citation type="submission" date="2022-12" db="EMBL/GenBank/DDBJ databases">
        <title>Chromosome-level genome of Tegillarca granosa.</title>
        <authorList>
            <person name="Kim J."/>
        </authorList>
    </citation>
    <scope>NUCLEOTIDE SEQUENCE [LARGE SCALE GENOMIC DNA]</scope>
    <source>
        <strain evidence="11">Teg-2019</strain>
        <tissue evidence="11">Adductor muscle</tissue>
    </source>
</reference>